<keyword evidence="2" id="KW-1185">Reference proteome</keyword>
<protein>
    <submittedName>
        <fullName evidence="1">Uncharacterized protein</fullName>
    </submittedName>
</protein>
<accession>A0A9P9JJV8</accession>
<gene>
    <name evidence="1" type="ORF">BKA55DRAFT_587489</name>
</gene>
<proteinExistence type="predicted"/>
<dbReference type="EMBL" id="JAGMUX010000044">
    <property type="protein sequence ID" value="KAH7203128.1"/>
    <property type="molecule type" value="Genomic_DNA"/>
</dbReference>
<name>A0A9P9JJV8_FUSRE</name>
<comment type="caution">
    <text evidence="1">The sequence shown here is derived from an EMBL/GenBank/DDBJ whole genome shotgun (WGS) entry which is preliminary data.</text>
</comment>
<evidence type="ECO:0000313" key="2">
    <source>
        <dbReference type="Proteomes" id="UP000720189"/>
    </source>
</evidence>
<sequence>MLIKTSVWKATMVAMMHLRGVLSRNFGVILAHTSIILPSGAMLVREVRACVSVTPTIELQAGEIEFVNFDTSSDVPSCPCL</sequence>
<dbReference type="AlphaFoldDB" id="A0A9P9JJV8"/>
<reference evidence="1" key="1">
    <citation type="journal article" date="2021" name="Nat. Commun.">
        <title>Genetic determinants of endophytism in the Arabidopsis root mycobiome.</title>
        <authorList>
            <person name="Mesny F."/>
            <person name="Miyauchi S."/>
            <person name="Thiergart T."/>
            <person name="Pickel B."/>
            <person name="Atanasova L."/>
            <person name="Karlsson M."/>
            <person name="Huettel B."/>
            <person name="Barry K.W."/>
            <person name="Haridas S."/>
            <person name="Chen C."/>
            <person name="Bauer D."/>
            <person name="Andreopoulos W."/>
            <person name="Pangilinan J."/>
            <person name="LaButti K."/>
            <person name="Riley R."/>
            <person name="Lipzen A."/>
            <person name="Clum A."/>
            <person name="Drula E."/>
            <person name="Henrissat B."/>
            <person name="Kohler A."/>
            <person name="Grigoriev I.V."/>
            <person name="Martin F.M."/>
            <person name="Hacquard S."/>
        </authorList>
    </citation>
    <scope>NUCLEOTIDE SEQUENCE</scope>
    <source>
        <strain evidence="1">MPI-CAGE-AT-0023</strain>
    </source>
</reference>
<dbReference type="RefSeq" id="XP_046040782.1">
    <property type="nucleotide sequence ID" value="XM_046194666.1"/>
</dbReference>
<dbReference type="Proteomes" id="UP000720189">
    <property type="component" value="Unassembled WGS sequence"/>
</dbReference>
<dbReference type="GeneID" id="70224620"/>
<organism evidence="1 2">
    <name type="scientific">Fusarium redolens</name>
    <dbReference type="NCBI Taxonomy" id="48865"/>
    <lineage>
        <taxon>Eukaryota</taxon>
        <taxon>Fungi</taxon>
        <taxon>Dikarya</taxon>
        <taxon>Ascomycota</taxon>
        <taxon>Pezizomycotina</taxon>
        <taxon>Sordariomycetes</taxon>
        <taxon>Hypocreomycetidae</taxon>
        <taxon>Hypocreales</taxon>
        <taxon>Nectriaceae</taxon>
        <taxon>Fusarium</taxon>
        <taxon>Fusarium redolens species complex</taxon>
    </lineage>
</organism>
<evidence type="ECO:0000313" key="1">
    <source>
        <dbReference type="EMBL" id="KAH7203128.1"/>
    </source>
</evidence>